<evidence type="ECO:0000256" key="4">
    <source>
        <dbReference type="ARBA" id="ARBA00022660"/>
    </source>
</evidence>
<keyword evidence="8 14" id="KW-0249">Electron transport</keyword>
<dbReference type="PANTHER" id="PTHR22888">
    <property type="entry name" value="CYTOCHROME C OXIDASE, SUBUNIT II"/>
    <property type="match status" value="1"/>
</dbReference>
<organism evidence="19 20">
    <name type="scientific">Capillimicrobium parvum</name>
    <dbReference type="NCBI Taxonomy" id="2884022"/>
    <lineage>
        <taxon>Bacteria</taxon>
        <taxon>Bacillati</taxon>
        <taxon>Actinomycetota</taxon>
        <taxon>Thermoleophilia</taxon>
        <taxon>Solirubrobacterales</taxon>
        <taxon>Capillimicrobiaceae</taxon>
        <taxon>Capillimicrobium</taxon>
    </lineage>
</organism>
<dbReference type="GO" id="GO:0005886">
    <property type="term" value="C:plasma membrane"/>
    <property type="evidence" value="ECO:0007669"/>
    <property type="project" value="UniProtKB-SubCell"/>
</dbReference>
<protein>
    <recommendedName>
        <fullName evidence="15">Cytochrome c oxidase subunit 2</fullName>
        <ecNumber evidence="15">7.1.1.9</ecNumber>
    </recommendedName>
</protein>
<dbReference type="RefSeq" id="WP_259312391.1">
    <property type="nucleotide sequence ID" value="NZ_CP087164.1"/>
</dbReference>
<dbReference type="InterPro" id="IPR045187">
    <property type="entry name" value="CcO_II"/>
</dbReference>
<dbReference type="Proteomes" id="UP001162834">
    <property type="component" value="Chromosome"/>
</dbReference>
<comment type="similarity">
    <text evidence="2 14">Belongs to the cytochrome c oxidase subunit 2 family.</text>
</comment>
<evidence type="ECO:0000256" key="10">
    <source>
        <dbReference type="ARBA" id="ARBA00023008"/>
    </source>
</evidence>
<dbReference type="InterPro" id="IPR008972">
    <property type="entry name" value="Cupredoxin"/>
</dbReference>
<evidence type="ECO:0000256" key="11">
    <source>
        <dbReference type="ARBA" id="ARBA00023136"/>
    </source>
</evidence>
<evidence type="ECO:0000259" key="17">
    <source>
        <dbReference type="PROSITE" id="PS50857"/>
    </source>
</evidence>
<dbReference type="AlphaFoldDB" id="A0A9E7C342"/>
<dbReference type="EC" id="7.1.1.9" evidence="15"/>
<comment type="catalytic activity">
    <reaction evidence="13 15">
        <text>4 Fe(II)-[cytochrome c] + O2 + 8 H(+)(in) = 4 Fe(III)-[cytochrome c] + 2 H2O + 4 H(+)(out)</text>
        <dbReference type="Rhea" id="RHEA:11436"/>
        <dbReference type="Rhea" id="RHEA-COMP:10350"/>
        <dbReference type="Rhea" id="RHEA-COMP:14399"/>
        <dbReference type="ChEBI" id="CHEBI:15377"/>
        <dbReference type="ChEBI" id="CHEBI:15378"/>
        <dbReference type="ChEBI" id="CHEBI:15379"/>
        <dbReference type="ChEBI" id="CHEBI:29033"/>
        <dbReference type="ChEBI" id="CHEBI:29034"/>
        <dbReference type="EC" id="7.1.1.9"/>
    </reaction>
</comment>
<evidence type="ECO:0000256" key="14">
    <source>
        <dbReference type="RuleBase" id="RU000456"/>
    </source>
</evidence>
<comment type="subcellular location">
    <subcellularLocation>
        <location evidence="14">Cell membrane</location>
        <topology evidence="14">Multi-pass membrane protein</topology>
    </subcellularLocation>
    <subcellularLocation>
        <location evidence="1">Membrane</location>
        <topology evidence="1">Multi-pass membrane protein</topology>
    </subcellularLocation>
</comment>
<keyword evidence="20" id="KW-1185">Reference proteome</keyword>
<dbReference type="InterPro" id="IPR002429">
    <property type="entry name" value="CcO_II-like_C"/>
</dbReference>
<comment type="function">
    <text evidence="12 15">Subunits I and II form the functional core of the enzyme complex. Electrons originating in cytochrome c are transferred via heme a and Cu(A) to the binuclear center formed by heme a3 and Cu(B).</text>
</comment>
<gene>
    <name evidence="19" type="primary">ctaC_4</name>
    <name evidence="19" type="ORF">DSM104329_04793</name>
</gene>
<dbReference type="GO" id="GO:0042773">
    <property type="term" value="P:ATP synthesis coupled electron transport"/>
    <property type="evidence" value="ECO:0007669"/>
    <property type="project" value="TreeGrafter"/>
</dbReference>
<evidence type="ECO:0000256" key="16">
    <source>
        <dbReference type="SAM" id="Phobius"/>
    </source>
</evidence>
<accession>A0A9E7C342</accession>
<dbReference type="Gene3D" id="1.10.287.90">
    <property type="match status" value="1"/>
</dbReference>
<dbReference type="GO" id="GO:0004129">
    <property type="term" value="F:cytochrome-c oxidase activity"/>
    <property type="evidence" value="ECO:0007669"/>
    <property type="project" value="UniProtKB-EC"/>
</dbReference>
<dbReference type="InterPro" id="IPR011759">
    <property type="entry name" value="Cyt_c_oxidase_su2_TM_dom"/>
</dbReference>
<dbReference type="Pfam" id="PF00116">
    <property type="entry name" value="COX2"/>
    <property type="match status" value="1"/>
</dbReference>
<dbReference type="PROSITE" id="PS50999">
    <property type="entry name" value="COX2_TM"/>
    <property type="match status" value="1"/>
</dbReference>
<name>A0A9E7C342_9ACTN</name>
<dbReference type="KEGG" id="sbae:DSM104329_04793"/>
<evidence type="ECO:0000256" key="12">
    <source>
        <dbReference type="ARBA" id="ARBA00024688"/>
    </source>
</evidence>
<dbReference type="PROSITE" id="PS00078">
    <property type="entry name" value="COX2"/>
    <property type="match status" value="1"/>
</dbReference>
<feature type="domain" description="Cytochrome oxidase subunit II transmembrane region profile" evidence="18">
    <location>
        <begin position="1"/>
        <end position="82"/>
    </location>
</feature>
<dbReference type="PANTHER" id="PTHR22888:SF9">
    <property type="entry name" value="CYTOCHROME C OXIDASE SUBUNIT 2"/>
    <property type="match status" value="1"/>
</dbReference>
<feature type="transmembrane region" description="Helical" evidence="16">
    <location>
        <begin position="12"/>
        <end position="34"/>
    </location>
</feature>
<dbReference type="EMBL" id="CP087164">
    <property type="protein sequence ID" value="UGS38369.1"/>
    <property type="molecule type" value="Genomic_DNA"/>
</dbReference>
<reference evidence="19" key="1">
    <citation type="journal article" date="2022" name="Int. J. Syst. Evol. Microbiol.">
        <title>Pseudomonas aegrilactucae sp. nov. and Pseudomonas morbosilactucae sp. nov., pathogens causing bacterial rot of lettuce in Japan.</title>
        <authorList>
            <person name="Sawada H."/>
            <person name="Fujikawa T."/>
            <person name="Satou M."/>
        </authorList>
    </citation>
    <scope>NUCLEOTIDE SEQUENCE</scope>
    <source>
        <strain evidence="19">0166_1</strain>
    </source>
</reference>
<evidence type="ECO:0000256" key="1">
    <source>
        <dbReference type="ARBA" id="ARBA00004141"/>
    </source>
</evidence>
<evidence type="ECO:0000256" key="2">
    <source>
        <dbReference type="ARBA" id="ARBA00007866"/>
    </source>
</evidence>
<dbReference type="PROSITE" id="PS50857">
    <property type="entry name" value="COX2_CUA"/>
    <property type="match status" value="1"/>
</dbReference>
<evidence type="ECO:0000256" key="7">
    <source>
        <dbReference type="ARBA" id="ARBA00022967"/>
    </source>
</evidence>
<dbReference type="InterPro" id="IPR036257">
    <property type="entry name" value="Cyt_c_oxidase_su2_TM_sf"/>
</dbReference>
<evidence type="ECO:0000256" key="13">
    <source>
        <dbReference type="ARBA" id="ARBA00047816"/>
    </source>
</evidence>
<evidence type="ECO:0000256" key="3">
    <source>
        <dbReference type="ARBA" id="ARBA00022448"/>
    </source>
</evidence>
<dbReference type="GO" id="GO:0005507">
    <property type="term" value="F:copper ion binding"/>
    <property type="evidence" value="ECO:0007669"/>
    <property type="project" value="InterPro"/>
</dbReference>
<evidence type="ECO:0000256" key="15">
    <source>
        <dbReference type="RuleBase" id="RU004024"/>
    </source>
</evidence>
<dbReference type="InterPro" id="IPR001505">
    <property type="entry name" value="Copper_CuA"/>
</dbReference>
<evidence type="ECO:0000256" key="8">
    <source>
        <dbReference type="ARBA" id="ARBA00022982"/>
    </source>
</evidence>
<dbReference type="SUPFAM" id="SSF49503">
    <property type="entry name" value="Cupredoxins"/>
    <property type="match status" value="1"/>
</dbReference>
<keyword evidence="11 16" id="KW-0472">Membrane</keyword>
<sequence length="197" mass="22777">MVDTREQYGGLASLYLPIAIAIFVLVVVVFAVFLWRFRREREPSRTSEHMTLELVWVGIVAAIVVVLVIATFRVESRVDAVAPRPALAVHVEAAKWNWRFTYPDGRTREAELVVPAGRTIRFDAVSLDVLHDFWVPDLRFQRQVWPDHTERFDLVFPHPGRYQGVCAWFCGLRHQNMHFTVRAVDQAAFDRFLGGMR</sequence>
<evidence type="ECO:0000256" key="6">
    <source>
        <dbReference type="ARBA" id="ARBA00022723"/>
    </source>
</evidence>
<dbReference type="Pfam" id="PF02790">
    <property type="entry name" value="COX2_TM"/>
    <property type="match status" value="1"/>
</dbReference>
<keyword evidence="9 16" id="KW-1133">Transmembrane helix</keyword>
<keyword evidence="3 14" id="KW-0813">Transport</keyword>
<comment type="cofactor">
    <cofactor evidence="15">
        <name>Cu cation</name>
        <dbReference type="ChEBI" id="CHEBI:23378"/>
    </cofactor>
    <text evidence="15">Binds a copper A center.</text>
</comment>
<dbReference type="SUPFAM" id="SSF81464">
    <property type="entry name" value="Cytochrome c oxidase subunit II-like, transmembrane region"/>
    <property type="match status" value="1"/>
</dbReference>
<evidence type="ECO:0000313" key="20">
    <source>
        <dbReference type="Proteomes" id="UP001162834"/>
    </source>
</evidence>
<keyword evidence="5 14" id="KW-0812">Transmembrane</keyword>
<evidence type="ECO:0000256" key="5">
    <source>
        <dbReference type="ARBA" id="ARBA00022692"/>
    </source>
</evidence>
<dbReference type="Gene3D" id="2.60.40.420">
    <property type="entry name" value="Cupredoxins - blue copper proteins"/>
    <property type="match status" value="1"/>
</dbReference>
<keyword evidence="7" id="KW-1278">Translocase</keyword>
<keyword evidence="6 15" id="KW-0479">Metal-binding</keyword>
<proteinExistence type="inferred from homology"/>
<keyword evidence="10 15" id="KW-0186">Copper</keyword>
<feature type="domain" description="Cytochrome oxidase subunit II copper A binding" evidence="17">
    <location>
        <begin position="84"/>
        <end position="195"/>
    </location>
</feature>
<evidence type="ECO:0000313" key="19">
    <source>
        <dbReference type="EMBL" id="UGS38369.1"/>
    </source>
</evidence>
<evidence type="ECO:0000256" key="9">
    <source>
        <dbReference type="ARBA" id="ARBA00022989"/>
    </source>
</evidence>
<evidence type="ECO:0000259" key="18">
    <source>
        <dbReference type="PROSITE" id="PS50999"/>
    </source>
</evidence>
<feature type="transmembrane region" description="Helical" evidence="16">
    <location>
        <begin position="54"/>
        <end position="74"/>
    </location>
</feature>
<keyword evidence="4 14" id="KW-0679">Respiratory chain</keyword>